<feature type="transmembrane region" description="Helical" evidence="1">
    <location>
        <begin position="97"/>
        <end position="122"/>
    </location>
</feature>
<evidence type="ECO:0000313" key="3">
    <source>
        <dbReference type="EnsemblPlants" id="PAC:32906008.CDS.1"/>
    </source>
</evidence>
<keyword evidence="1" id="KW-0472">Membrane</keyword>
<evidence type="ECO:0000256" key="1">
    <source>
        <dbReference type="SAM" id="Phobius"/>
    </source>
</evidence>
<reference evidence="2 4" key="2">
    <citation type="journal article" date="2018" name="Plant J.">
        <title>The Physcomitrella patens chromosome-scale assembly reveals moss genome structure and evolution.</title>
        <authorList>
            <person name="Lang D."/>
            <person name="Ullrich K.K."/>
            <person name="Murat F."/>
            <person name="Fuchs J."/>
            <person name="Jenkins J."/>
            <person name="Haas F.B."/>
            <person name="Piednoel M."/>
            <person name="Gundlach H."/>
            <person name="Van Bel M."/>
            <person name="Meyberg R."/>
            <person name="Vives C."/>
            <person name="Morata J."/>
            <person name="Symeonidi A."/>
            <person name="Hiss M."/>
            <person name="Muchero W."/>
            <person name="Kamisugi Y."/>
            <person name="Saleh O."/>
            <person name="Blanc G."/>
            <person name="Decker E.L."/>
            <person name="van Gessel N."/>
            <person name="Grimwood J."/>
            <person name="Hayes R.D."/>
            <person name="Graham S.W."/>
            <person name="Gunter L.E."/>
            <person name="McDaniel S.F."/>
            <person name="Hoernstein S.N.W."/>
            <person name="Larsson A."/>
            <person name="Li F.W."/>
            <person name="Perroud P.F."/>
            <person name="Phillips J."/>
            <person name="Ranjan P."/>
            <person name="Rokshar D.S."/>
            <person name="Rothfels C.J."/>
            <person name="Schneider L."/>
            <person name="Shu S."/>
            <person name="Stevenson D.W."/>
            <person name="Thummler F."/>
            <person name="Tillich M."/>
            <person name="Villarreal Aguilar J.C."/>
            <person name="Widiez T."/>
            <person name="Wong G.K."/>
            <person name="Wymore A."/>
            <person name="Zhang Y."/>
            <person name="Zimmer A.D."/>
            <person name="Quatrano R.S."/>
            <person name="Mayer K.F.X."/>
            <person name="Goodstein D."/>
            <person name="Casacuberta J.M."/>
            <person name="Vandepoele K."/>
            <person name="Reski R."/>
            <person name="Cuming A.C."/>
            <person name="Tuskan G.A."/>
            <person name="Maumus F."/>
            <person name="Salse J."/>
            <person name="Schmutz J."/>
            <person name="Rensing S.A."/>
        </authorList>
    </citation>
    <scope>NUCLEOTIDE SEQUENCE [LARGE SCALE GENOMIC DNA]</scope>
    <source>
        <strain evidence="3 4">cv. Gransden 2004</strain>
    </source>
</reference>
<dbReference type="AlphaFoldDB" id="A0A2K1J4G1"/>
<protein>
    <submittedName>
        <fullName evidence="2 3">Uncharacterized protein</fullName>
    </submittedName>
</protein>
<evidence type="ECO:0000313" key="4">
    <source>
        <dbReference type="Proteomes" id="UP000006727"/>
    </source>
</evidence>
<name>A0A2K1J4G1_PHYPA</name>
<keyword evidence="4" id="KW-1185">Reference proteome</keyword>
<sequence length="124" mass="14353">MTTQNLRLSHCRDGTIFYCLFFALQVCRSRSKSNSGIPSLQQFKYPPLSLCFYVVCDVEDVDGHILSVCNNQAQVWENGNTSWQDFMNKISFAQYSCISLLSALFYFLFFPPFFSSFFIFVITI</sequence>
<dbReference type="EnsemblPlants" id="Pp3c17_18158V3.1">
    <property type="protein sequence ID" value="PAC:32906008.CDS.1"/>
    <property type="gene ID" value="Pp3c17_18158"/>
</dbReference>
<dbReference type="InParanoid" id="A0A2K1J4G1"/>
<dbReference type="EMBL" id="ABEU02000017">
    <property type="protein sequence ID" value="PNR36412.1"/>
    <property type="molecule type" value="Genomic_DNA"/>
</dbReference>
<proteinExistence type="predicted"/>
<reference evidence="3" key="3">
    <citation type="submission" date="2020-12" db="UniProtKB">
        <authorList>
            <consortium name="EnsemblPlants"/>
        </authorList>
    </citation>
    <scope>IDENTIFICATION</scope>
</reference>
<keyword evidence="1" id="KW-0812">Transmembrane</keyword>
<keyword evidence="1" id="KW-1133">Transmembrane helix</keyword>
<evidence type="ECO:0000313" key="2">
    <source>
        <dbReference type="EMBL" id="PNR36412.1"/>
    </source>
</evidence>
<organism evidence="2">
    <name type="scientific">Physcomitrium patens</name>
    <name type="common">Spreading-leaved earth moss</name>
    <name type="synonym">Physcomitrella patens</name>
    <dbReference type="NCBI Taxonomy" id="3218"/>
    <lineage>
        <taxon>Eukaryota</taxon>
        <taxon>Viridiplantae</taxon>
        <taxon>Streptophyta</taxon>
        <taxon>Embryophyta</taxon>
        <taxon>Bryophyta</taxon>
        <taxon>Bryophytina</taxon>
        <taxon>Bryopsida</taxon>
        <taxon>Funariidae</taxon>
        <taxon>Funariales</taxon>
        <taxon>Funariaceae</taxon>
        <taxon>Physcomitrium</taxon>
    </lineage>
</organism>
<accession>A0A2K1J4G1</accession>
<gene>
    <name evidence="2" type="ORF">PHYPA_022263</name>
</gene>
<dbReference type="Proteomes" id="UP000006727">
    <property type="component" value="Chromosome 17"/>
</dbReference>
<reference evidence="2 4" key="1">
    <citation type="journal article" date="2008" name="Science">
        <title>The Physcomitrella genome reveals evolutionary insights into the conquest of land by plants.</title>
        <authorList>
            <person name="Rensing S."/>
            <person name="Lang D."/>
            <person name="Zimmer A."/>
            <person name="Terry A."/>
            <person name="Salamov A."/>
            <person name="Shapiro H."/>
            <person name="Nishiyama T."/>
            <person name="Perroud P.-F."/>
            <person name="Lindquist E."/>
            <person name="Kamisugi Y."/>
            <person name="Tanahashi T."/>
            <person name="Sakakibara K."/>
            <person name="Fujita T."/>
            <person name="Oishi K."/>
            <person name="Shin-I T."/>
            <person name="Kuroki Y."/>
            <person name="Toyoda A."/>
            <person name="Suzuki Y."/>
            <person name="Hashimoto A."/>
            <person name="Yamaguchi K."/>
            <person name="Sugano A."/>
            <person name="Kohara Y."/>
            <person name="Fujiyama A."/>
            <person name="Anterola A."/>
            <person name="Aoki S."/>
            <person name="Ashton N."/>
            <person name="Barbazuk W.B."/>
            <person name="Barker E."/>
            <person name="Bennetzen J."/>
            <person name="Bezanilla M."/>
            <person name="Blankenship R."/>
            <person name="Cho S.H."/>
            <person name="Dutcher S."/>
            <person name="Estelle M."/>
            <person name="Fawcett J.A."/>
            <person name="Gundlach H."/>
            <person name="Hanada K."/>
            <person name="Heyl A."/>
            <person name="Hicks K.A."/>
            <person name="Hugh J."/>
            <person name="Lohr M."/>
            <person name="Mayer K."/>
            <person name="Melkozernov A."/>
            <person name="Murata T."/>
            <person name="Nelson D."/>
            <person name="Pils B."/>
            <person name="Prigge M."/>
            <person name="Reiss B."/>
            <person name="Renner T."/>
            <person name="Rombauts S."/>
            <person name="Rushton P."/>
            <person name="Sanderfoot A."/>
            <person name="Schween G."/>
            <person name="Shiu S.-H."/>
            <person name="Stueber K."/>
            <person name="Theodoulou F.L."/>
            <person name="Tu H."/>
            <person name="Van de Peer Y."/>
            <person name="Verrier P.J."/>
            <person name="Waters E."/>
            <person name="Wood A."/>
            <person name="Yang L."/>
            <person name="Cove D."/>
            <person name="Cuming A."/>
            <person name="Hasebe M."/>
            <person name="Lucas S."/>
            <person name="Mishler D.B."/>
            <person name="Reski R."/>
            <person name="Grigoriev I."/>
            <person name="Quatrano R.S."/>
            <person name="Boore J.L."/>
        </authorList>
    </citation>
    <scope>NUCLEOTIDE SEQUENCE [LARGE SCALE GENOMIC DNA]</scope>
    <source>
        <strain evidence="3 4">cv. Gransden 2004</strain>
    </source>
</reference>
<dbReference type="Gramene" id="Pp3c17_18158V3.1">
    <property type="protein sequence ID" value="PAC:32906008.CDS.1"/>
    <property type="gene ID" value="Pp3c17_18158"/>
</dbReference>